<dbReference type="Pfam" id="PF00891">
    <property type="entry name" value="Methyltransf_2"/>
    <property type="match status" value="1"/>
</dbReference>
<evidence type="ECO:0000313" key="6">
    <source>
        <dbReference type="EMBL" id="KAJ4498461.1"/>
    </source>
</evidence>
<dbReference type="EMBL" id="JANVFT010000015">
    <property type="protein sequence ID" value="KAJ4498461.1"/>
    <property type="molecule type" value="Genomic_DNA"/>
</dbReference>
<evidence type="ECO:0000256" key="2">
    <source>
        <dbReference type="ARBA" id="ARBA00022679"/>
    </source>
</evidence>
<dbReference type="SUPFAM" id="SSF46785">
    <property type="entry name" value="Winged helix' DNA-binding domain"/>
    <property type="match status" value="1"/>
</dbReference>
<dbReference type="GO" id="GO:0032259">
    <property type="term" value="P:methylation"/>
    <property type="evidence" value="ECO:0007669"/>
    <property type="project" value="UniProtKB-KW"/>
</dbReference>
<dbReference type="PANTHER" id="PTHR43712:SF2">
    <property type="entry name" value="O-METHYLTRANSFERASE CICE"/>
    <property type="match status" value="1"/>
</dbReference>
<dbReference type="SUPFAM" id="SSF53335">
    <property type="entry name" value="S-adenosyl-L-methionine-dependent methyltransferases"/>
    <property type="match status" value="1"/>
</dbReference>
<name>A0ABQ8VR99_9AGAR</name>
<feature type="domain" description="O-methyltransferase C-terminal" evidence="4">
    <location>
        <begin position="196"/>
        <end position="368"/>
    </location>
</feature>
<evidence type="ECO:0000259" key="4">
    <source>
        <dbReference type="Pfam" id="PF00891"/>
    </source>
</evidence>
<reference evidence="6" key="1">
    <citation type="submission" date="2022-08" db="EMBL/GenBank/DDBJ databases">
        <title>A Global Phylogenomic Analysis of the Shiitake Genus Lentinula.</title>
        <authorList>
            <consortium name="DOE Joint Genome Institute"/>
            <person name="Sierra-Patev S."/>
            <person name="Min B."/>
            <person name="Naranjo-Ortiz M."/>
            <person name="Looney B."/>
            <person name="Konkel Z."/>
            <person name="Slot J.C."/>
            <person name="Sakamoto Y."/>
            <person name="Steenwyk J.L."/>
            <person name="Rokas A."/>
            <person name="Carro J."/>
            <person name="Camarero S."/>
            <person name="Ferreira P."/>
            <person name="Molpeceres G."/>
            <person name="Ruiz-Duenas F.J."/>
            <person name="Serrano A."/>
            <person name="Henrissat B."/>
            <person name="Drula E."/>
            <person name="Hughes K.W."/>
            <person name="Mata J.L."/>
            <person name="Ishikawa N.K."/>
            <person name="Vargas-Isla R."/>
            <person name="Ushijima S."/>
            <person name="Smith C.A."/>
            <person name="Ahrendt S."/>
            <person name="Andreopoulos W."/>
            <person name="He G."/>
            <person name="Labutti K."/>
            <person name="Lipzen A."/>
            <person name="Ng V."/>
            <person name="Riley R."/>
            <person name="Sandor L."/>
            <person name="Barry K."/>
            <person name="Martinez A.T."/>
            <person name="Xiao Y."/>
            <person name="Gibbons J.G."/>
            <person name="Terashima K."/>
            <person name="Grigoriev I.V."/>
            <person name="Hibbett D.S."/>
        </authorList>
    </citation>
    <scope>NUCLEOTIDE SEQUENCE</scope>
    <source>
        <strain evidence="6">RHP3577 ss4</strain>
    </source>
</reference>
<dbReference type="Proteomes" id="UP001150217">
    <property type="component" value="Unassembled WGS sequence"/>
</dbReference>
<dbReference type="PANTHER" id="PTHR43712">
    <property type="entry name" value="PUTATIVE (AFU_ORTHOLOGUE AFUA_4G14580)-RELATED"/>
    <property type="match status" value="1"/>
</dbReference>
<dbReference type="Gene3D" id="1.10.10.10">
    <property type="entry name" value="Winged helix-like DNA-binding domain superfamily/Winged helix DNA-binding domain"/>
    <property type="match status" value="1"/>
</dbReference>
<keyword evidence="1 6" id="KW-0489">Methyltransferase</keyword>
<dbReference type="InterPro" id="IPR036388">
    <property type="entry name" value="WH-like_DNA-bd_sf"/>
</dbReference>
<evidence type="ECO:0000256" key="3">
    <source>
        <dbReference type="ARBA" id="ARBA00022691"/>
    </source>
</evidence>
<sequence>MLKNTRAFNNTHITALTDLINNAVNDVIIEYAAVGHAVPSLDTLEPGPFQHLKDTPGRITRAIQIIEAACAQLCSSIAPPGSIMINKSLEHNEPACLLVVTEAKIADFLLDKPGGLPASELASYTDLDAMKLTRILRFLATNHCFKEVTPGVFANNRLSMKLLSSDPVSSLVCMFSDECLKSSAYLNETLTDHSEMDEGIAFRRATGYSFFEYHQTPQGLRKGNRFAKGMHGYNDVSGKSLMVKAYPWTSQLPDITICDVGGGHGDIILDLMKAHPHFKLVLQDQLQIIDMARKFWEEEYPEAIQTRVQLVPFDFFKDTAVQGCDFYYLCSILHDWPDTECVLILKNIRKAMKPGSRVIIHDTVLREAVCIPNQSEPKILLDGDTATQQSLQLDVAPEPLLPNYGVGCIRTYKVDITMLALMNAKARTLSEYIELGDKSSLRFEKLYKAGETDMMEFTSV</sequence>
<evidence type="ECO:0000313" key="7">
    <source>
        <dbReference type="Proteomes" id="UP001150217"/>
    </source>
</evidence>
<keyword evidence="3" id="KW-0949">S-adenosyl-L-methionine</keyword>
<organism evidence="6 7">
    <name type="scientific">Lentinula lateritia</name>
    <dbReference type="NCBI Taxonomy" id="40482"/>
    <lineage>
        <taxon>Eukaryota</taxon>
        <taxon>Fungi</taxon>
        <taxon>Dikarya</taxon>
        <taxon>Basidiomycota</taxon>
        <taxon>Agaricomycotina</taxon>
        <taxon>Agaricomycetes</taxon>
        <taxon>Agaricomycetidae</taxon>
        <taxon>Agaricales</taxon>
        <taxon>Marasmiineae</taxon>
        <taxon>Omphalotaceae</taxon>
        <taxon>Lentinula</taxon>
    </lineage>
</organism>
<accession>A0ABQ8VR99</accession>
<protein>
    <submittedName>
        <fullName evidence="6">S-adenosyl-L-methionine-dependent methyltransferase</fullName>
    </submittedName>
</protein>
<evidence type="ECO:0000259" key="5">
    <source>
        <dbReference type="Pfam" id="PF08100"/>
    </source>
</evidence>
<evidence type="ECO:0000256" key="1">
    <source>
        <dbReference type="ARBA" id="ARBA00022603"/>
    </source>
</evidence>
<dbReference type="InterPro" id="IPR036390">
    <property type="entry name" value="WH_DNA-bd_sf"/>
</dbReference>
<dbReference type="Gene3D" id="3.40.50.150">
    <property type="entry name" value="Vaccinia Virus protein VP39"/>
    <property type="match status" value="1"/>
</dbReference>
<proteinExistence type="predicted"/>
<dbReference type="InterPro" id="IPR001077">
    <property type="entry name" value="COMT_C"/>
</dbReference>
<keyword evidence="2" id="KW-0808">Transferase</keyword>
<dbReference type="InterPro" id="IPR029063">
    <property type="entry name" value="SAM-dependent_MTases_sf"/>
</dbReference>
<dbReference type="InterPro" id="IPR016461">
    <property type="entry name" value="COMT-like"/>
</dbReference>
<comment type="caution">
    <text evidence="6">The sequence shown here is derived from an EMBL/GenBank/DDBJ whole genome shotgun (WGS) entry which is preliminary data.</text>
</comment>
<dbReference type="Pfam" id="PF08100">
    <property type="entry name" value="Dimerisation"/>
    <property type="match status" value="1"/>
</dbReference>
<keyword evidence="7" id="KW-1185">Reference proteome</keyword>
<gene>
    <name evidence="6" type="ORF">C8R41DRAFT_916307</name>
</gene>
<feature type="domain" description="O-methyltransferase dimerisation" evidence="5">
    <location>
        <begin position="93"/>
        <end position="165"/>
    </location>
</feature>
<dbReference type="PROSITE" id="PS51683">
    <property type="entry name" value="SAM_OMT_II"/>
    <property type="match status" value="1"/>
</dbReference>
<dbReference type="InterPro" id="IPR012967">
    <property type="entry name" value="COMT_dimerisation"/>
</dbReference>
<dbReference type="GO" id="GO:0008168">
    <property type="term" value="F:methyltransferase activity"/>
    <property type="evidence" value="ECO:0007669"/>
    <property type="project" value="UniProtKB-KW"/>
</dbReference>